<sequence>MCYKNYLKENVKESDDGVTECDTEKMKDFVIAVDQCYENFVSYAMIALTNPRSINKKKKRCKRYQEVHAWKENWSSRVGKAKSYVRLQRIQLVVRWELRFMASYKANLPCKVHQRHVPLGGLNPLLLVGKRTTGVRVASSPDSDLE</sequence>
<dbReference type="AlphaFoldDB" id="A0A371I287"/>
<feature type="non-terminal residue" evidence="1">
    <location>
        <position position="146"/>
    </location>
</feature>
<dbReference type="OrthoDB" id="10067222at2759"/>
<keyword evidence="2" id="KW-1185">Reference proteome</keyword>
<feature type="non-terminal residue" evidence="1">
    <location>
        <position position="1"/>
    </location>
</feature>
<accession>A0A371I287</accession>
<evidence type="ECO:0000313" key="1">
    <source>
        <dbReference type="EMBL" id="RDY09160.1"/>
    </source>
</evidence>
<dbReference type="EMBL" id="QJKJ01001115">
    <property type="protein sequence ID" value="RDY09160.1"/>
    <property type="molecule type" value="Genomic_DNA"/>
</dbReference>
<organism evidence="1 2">
    <name type="scientific">Mucuna pruriens</name>
    <name type="common">Velvet bean</name>
    <name type="synonym">Dolichos pruriens</name>
    <dbReference type="NCBI Taxonomy" id="157652"/>
    <lineage>
        <taxon>Eukaryota</taxon>
        <taxon>Viridiplantae</taxon>
        <taxon>Streptophyta</taxon>
        <taxon>Embryophyta</taxon>
        <taxon>Tracheophyta</taxon>
        <taxon>Spermatophyta</taxon>
        <taxon>Magnoliopsida</taxon>
        <taxon>eudicotyledons</taxon>
        <taxon>Gunneridae</taxon>
        <taxon>Pentapetalae</taxon>
        <taxon>rosids</taxon>
        <taxon>fabids</taxon>
        <taxon>Fabales</taxon>
        <taxon>Fabaceae</taxon>
        <taxon>Papilionoideae</taxon>
        <taxon>50 kb inversion clade</taxon>
        <taxon>NPAAA clade</taxon>
        <taxon>indigoferoid/millettioid clade</taxon>
        <taxon>Phaseoleae</taxon>
        <taxon>Mucuna</taxon>
    </lineage>
</organism>
<protein>
    <submittedName>
        <fullName evidence="1">Uncharacterized protein</fullName>
    </submittedName>
</protein>
<reference evidence="1" key="1">
    <citation type="submission" date="2018-05" db="EMBL/GenBank/DDBJ databases">
        <title>Draft genome of Mucuna pruriens seed.</title>
        <authorList>
            <person name="Nnadi N.E."/>
            <person name="Vos R."/>
            <person name="Hasami M.H."/>
            <person name="Devisetty U.K."/>
            <person name="Aguiy J.C."/>
        </authorList>
    </citation>
    <scope>NUCLEOTIDE SEQUENCE [LARGE SCALE GENOMIC DNA]</scope>
    <source>
        <strain evidence="1">JCA_2017</strain>
    </source>
</reference>
<proteinExistence type="predicted"/>
<comment type="caution">
    <text evidence="1">The sequence shown here is derived from an EMBL/GenBank/DDBJ whole genome shotgun (WGS) entry which is preliminary data.</text>
</comment>
<evidence type="ECO:0000313" key="2">
    <source>
        <dbReference type="Proteomes" id="UP000257109"/>
    </source>
</evidence>
<gene>
    <name evidence="1" type="ORF">CR513_06512</name>
</gene>
<dbReference type="Proteomes" id="UP000257109">
    <property type="component" value="Unassembled WGS sequence"/>
</dbReference>
<name>A0A371I287_MUCPR</name>
<dbReference type="STRING" id="157652.A0A371I287"/>